<evidence type="ECO:0000256" key="1">
    <source>
        <dbReference type="SAM" id="MobiDB-lite"/>
    </source>
</evidence>
<name>A0A8J5VG62_ZIZPA</name>
<dbReference type="Proteomes" id="UP000729402">
    <property type="component" value="Unassembled WGS sequence"/>
</dbReference>
<feature type="region of interest" description="Disordered" evidence="1">
    <location>
        <begin position="90"/>
        <end position="111"/>
    </location>
</feature>
<comment type="caution">
    <text evidence="2">The sequence shown here is derived from an EMBL/GenBank/DDBJ whole genome shotgun (WGS) entry which is preliminary data.</text>
</comment>
<protein>
    <submittedName>
        <fullName evidence="2">Uncharacterized protein</fullName>
    </submittedName>
</protein>
<reference evidence="2" key="1">
    <citation type="journal article" date="2021" name="bioRxiv">
        <title>Whole Genome Assembly and Annotation of Northern Wild Rice, Zizania palustris L., Supports a Whole Genome Duplication in the Zizania Genus.</title>
        <authorList>
            <person name="Haas M."/>
            <person name="Kono T."/>
            <person name="Macchietto M."/>
            <person name="Millas R."/>
            <person name="McGilp L."/>
            <person name="Shao M."/>
            <person name="Duquette J."/>
            <person name="Hirsch C.N."/>
            <person name="Kimball J."/>
        </authorList>
    </citation>
    <scope>NUCLEOTIDE SEQUENCE</scope>
    <source>
        <tissue evidence="2">Fresh leaf tissue</tissue>
    </source>
</reference>
<evidence type="ECO:0000313" key="3">
    <source>
        <dbReference type="Proteomes" id="UP000729402"/>
    </source>
</evidence>
<gene>
    <name evidence="2" type="ORF">GUJ93_ZPchr0005g15274</name>
</gene>
<proteinExistence type="predicted"/>
<reference evidence="2" key="2">
    <citation type="submission" date="2021-02" db="EMBL/GenBank/DDBJ databases">
        <authorList>
            <person name="Kimball J.A."/>
            <person name="Haas M.W."/>
            <person name="Macchietto M."/>
            <person name="Kono T."/>
            <person name="Duquette J."/>
            <person name="Shao M."/>
        </authorList>
    </citation>
    <scope>NUCLEOTIDE SEQUENCE</scope>
    <source>
        <tissue evidence="2">Fresh leaf tissue</tissue>
    </source>
</reference>
<dbReference type="AlphaFoldDB" id="A0A8J5VG62"/>
<keyword evidence="3" id="KW-1185">Reference proteome</keyword>
<organism evidence="2 3">
    <name type="scientific">Zizania palustris</name>
    <name type="common">Northern wild rice</name>
    <dbReference type="NCBI Taxonomy" id="103762"/>
    <lineage>
        <taxon>Eukaryota</taxon>
        <taxon>Viridiplantae</taxon>
        <taxon>Streptophyta</taxon>
        <taxon>Embryophyta</taxon>
        <taxon>Tracheophyta</taxon>
        <taxon>Spermatophyta</taxon>
        <taxon>Magnoliopsida</taxon>
        <taxon>Liliopsida</taxon>
        <taxon>Poales</taxon>
        <taxon>Poaceae</taxon>
        <taxon>BOP clade</taxon>
        <taxon>Oryzoideae</taxon>
        <taxon>Oryzeae</taxon>
        <taxon>Zizaniinae</taxon>
        <taxon>Zizania</taxon>
    </lineage>
</organism>
<accession>A0A8J5VG62</accession>
<sequence>MPRLRGLRLGIPSPGATLRTYYLHLVHLDPRTDLDPFIAFVMELPAPLASSLLLDLGSPATNRPSPPQSPAHHRQADKCIQYSGDLSGLATFSTHSGVPPKVPRPSVQPSHRVLSDLSDKHTPLQQLQQPKPTEPFGETTSEVPFEDPTSEPLRRFPHSEPLRRRCPETRDWFRRLPEHPSAGLLLRLPVPDCHAVVGLIESRAPARFATGFVTTGFATFIPHVIRSHARALRSSCFIVSESSHRTLLFGGDCRIKIYSEPVFGQISPYAEGTLRQDPSHWTPKSEHDVGVVLRLGLSLSVRTLLDHRTDTRRPSRDRGKDEGTPRPHAWELRQDTCRLHQA</sequence>
<evidence type="ECO:0000313" key="2">
    <source>
        <dbReference type="EMBL" id="KAG8068972.1"/>
    </source>
</evidence>
<feature type="region of interest" description="Disordered" evidence="1">
    <location>
        <begin position="123"/>
        <end position="157"/>
    </location>
</feature>
<dbReference type="EMBL" id="JAAALK010000284">
    <property type="protein sequence ID" value="KAG8068972.1"/>
    <property type="molecule type" value="Genomic_DNA"/>
</dbReference>
<feature type="region of interest" description="Disordered" evidence="1">
    <location>
        <begin position="308"/>
        <end position="329"/>
    </location>
</feature>